<feature type="domain" description="CCHC-type" evidence="2">
    <location>
        <begin position="292"/>
        <end position="310"/>
    </location>
</feature>
<protein>
    <submittedName>
        <fullName evidence="3">Tick transposon</fullName>
    </submittedName>
</protein>
<dbReference type="AlphaFoldDB" id="A0A224Z5T7"/>
<feature type="compositionally biased region" description="Low complexity" evidence="1">
    <location>
        <begin position="268"/>
        <end position="277"/>
    </location>
</feature>
<evidence type="ECO:0000313" key="3">
    <source>
        <dbReference type="EMBL" id="MAA23559.1"/>
    </source>
</evidence>
<dbReference type="PANTHER" id="PTHR33198">
    <property type="entry name" value="ANK_REP_REGION DOMAIN-CONTAINING PROTEIN-RELATED"/>
    <property type="match status" value="1"/>
</dbReference>
<proteinExistence type="predicted"/>
<evidence type="ECO:0000259" key="2">
    <source>
        <dbReference type="SMART" id="SM00343"/>
    </source>
</evidence>
<sequence length="634" mass="67229">MASPIPPPLFLSSPGDPPIPWADWKLMFQVYADAAGEDAAKPERRKALLLNALGYAGLKLYQTLSSANASGTPASADVFKAAVALFDDHFKDASCDYVARLRFQERRQLPGEPVVDFIASLRSLAASCGFGALENDMIRQQLFIGVASQNVRCRLLQKGSTVTLAEALSIAREDELVRVQLEQFAPHAVQQLSTTGPHGAHSFRGSRQHGGPSSSSRREGQDGCPSSQLLRGGQHGRPPSQSFRGAQYGRPSASRGRGSRQNGASAPSTSAFQSQQRASSSFEHFSAQSPAFCFRCGSVRHLANFAQCPARNRTCLACGKRGHYQAVCNSASRQDAADSPTSCNGQTNTVTVLNVADCHTTSEPTILPQRCASNPAALSAPPSSAEIMPILPGHTSTSSTATIPAQTESVLTCAAPVRVPAGRAPDAPAPAVLPAVEHTMVLPASNGSTSVARMAVPVGSAPADHASPACVSAVHTSVLPASSVLPAAAPAPAVLPPTVDALRQIRTVLRPPEEHPPTVPAVCPESVPVLCAAEVLPPVASAPTVLVPVRCTVSASVAPSHSPSEPHHYQLVPAPTVPKVHWKESSWADPLAPPDCCGRRQFRRLLWKWHRYRRRRRTLKHDSDYADILSRGRG</sequence>
<dbReference type="SMART" id="SM00343">
    <property type="entry name" value="ZnF_C2HC"/>
    <property type="match status" value="2"/>
</dbReference>
<organism evidence="3">
    <name type="scientific">Rhipicephalus zambeziensis</name>
    <dbReference type="NCBI Taxonomy" id="60191"/>
    <lineage>
        <taxon>Eukaryota</taxon>
        <taxon>Metazoa</taxon>
        <taxon>Ecdysozoa</taxon>
        <taxon>Arthropoda</taxon>
        <taxon>Chelicerata</taxon>
        <taxon>Arachnida</taxon>
        <taxon>Acari</taxon>
        <taxon>Parasitiformes</taxon>
        <taxon>Ixodida</taxon>
        <taxon>Ixodoidea</taxon>
        <taxon>Ixodidae</taxon>
        <taxon>Rhipicephalinae</taxon>
        <taxon>Rhipicephalus</taxon>
        <taxon>Rhipicephalus</taxon>
    </lineage>
</organism>
<dbReference type="GO" id="GO:0008270">
    <property type="term" value="F:zinc ion binding"/>
    <property type="evidence" value="ECO:0007669"/>
    <property type="project" value="InterPro"/>
</dbReference>
<evidence type="ECO:0000256" key="1">
    <source>
        <dbReference type="SAM" id="MobiDB-lite"/>
    </source>
</evidence>
<dbReference type="EMBL" id="GFPF01012413">
    <property type="protein sequence ID" value="MAA23559.1"/>
    <property type="molecule type" value="Transcribed_RNA"/>
</dbReference>
<dbReference type="GO" id="GO:0003676">
    <property type="term" value="F:nucleic acid binding"/>
    <property type="evidence" value="ECO:0007669"/>
    <property type="project" value="InterPro"/>
</dbReference>
<reference evidence="3" key="1">
    <citation type="journal article" date="2017" name="Parasit. Vectors">
        <title>Sialotranscriptomics of Rhipicephalus zambeziensis reveals intricate expression profiles of secretory proteins and suggests tight temporal transcriptional regulation during blood-feeding.</title>
        <authorList>
            <person name="de Castro M.H."/>
            <person name="de Klerk D."/>
            <person name="Pienaar R."/>
            <person name="Rees D.J.G."/>
            <person name="Mans B.J."/>
        </authorList>
    </citation>
    <scope>NUCLEOTIDE SEQUENCE</scope>
    <source>
        <tissue evidence="3">Salivary glands</tissue>
    </source>
</reference>
<name>A0A224Z5T7_9ACAR</name>
<dbReference type="PANTHER" id="PTHR33198:SF20">
    <property type="entry name" value="RETROTRANSPOSON GAG DOMAIN-CONTAINING PROTEIN"/>
    <property type="match status" value="1"/>
</dbReference>
<dbReference type="SUPFAM" id="SSF57756">
    <property type="entry name" value="Retrovirus zinc finger-like domains"/>
    <property type="match status" value="1"/>
</dbReference>
<dbReference type="InterPro" id="IPR001878">
    <property type="entry name" value="Znf_CCHC"/>
</dbReference>
<dbReference type="Gene3D" id="4.10.60.10">
    <property type="entry name" value="Zinc finger, CCHC-type"/>
    <property type="match status" value="1"/>
</dbReference>
<dbReference type="InterPro" id="IPR036875">
    <property type="entry name" value="Znf_CCHC_sf"/>
</dbReference>
<feature type="region of interest" description="Disordered" evidence="1">
    <location>
        <begin position="192"/>
        <end position="277"/>
    </location>
</feature>
<accession>A0A224Z5T7</accession>
<feature type="domain" description="CCHC-type" evidence="2">
    <location>
        <begin position="314"/>
        <end position="330"/>
    </location>
</feature>
<feature type="compositionally biased region" description="Low complexity" evidence="1">
    <location>
        <begin position="249"/>
        <end position="260"/>
    </location>
</feature>